<dbReference type="GO" id="GO:0006351">
    <property type="term" value="P:DNA-templated transcription"/>
    <property type="evidence" value="ECO:0007669"/>
    <property type="project" value="InterPro"/>
</dbReference>
<protein>
    <recommendedName>
        <fullName evidence="6">TAFH domain-containing protein</fullName>
    </recommendedName>
</protein>
<comment type="subcellular location">
    <subcellularLocation>
        <location evidence="1">Nucleus</location>
    </subcellularLocation>
</comment>
<dbReference type="InterPro" id="IPR003894">
    <property type="entry name" value="TAFH_NHR1"/>
</dbReference>
<dbReference type="Gene3D" id="1.20.120.1110">
    <property type="entry name" value="TAFH/NHR1 domain"/>
    <property type="match status" value="1"/>
</dbReference>
<keyword evidence="8" id="KW-1185">Reference proteome</keyword>
<feature type="compositionally biased region" description="Polar residues" evidence="5">
    <location>
        <begin position="149"/>
        <end position="158"/>
    </location>
</feature>
<evidence type="ECO:0000256" key="5">
    <source>
        <dbReference type="SAM" id="MobiDB-lite"/>
    </source>
</evidence>
<dbReference type="PROSITE" id="PS51119">
    <property type="entry name" value="TAFH"/>
    <property type="match status" value="1"/>
</dbReference>
<gene>
    <name evidence="7" type="ORF">A3Q56_04646</name>
</gene>
<keyword evidence="3" id="KW-0804">Transcription</keyword>
<evidence type="ECO:0000256" key="3">
    <source>
        <dbReference type="ARBA" id="ARBA00023163"/>
    </source>
</evidence>
<keyword evidence="4" id="KW-0539">Nucleus</keyword>
<evidence type="ECO:0000313" key="8">
    <source>
        <dbReference type="Proteomes" id="UP000078046"/>
    </source>
</evidence>
<dbReference type="AlphaFoldDB" id="A0A177B1I6"/>
<reference evidence="7 8" key="1">
    <citation type="submission" date="2016-04" db="EMBL/GenBank/DDBJ databases">
        <title>The genome of Intoshia linei affirms orthonectids as highly simplified spiralians.</title>
        <authorList>
            <person name="Mikhailov K.V."/>
            <person name="Slusarev G.S."/>
            <person name="Nikitin M.A."/>
            <person name="Logacheva M.D."/>
            <person name="Penin A."/>
            <person name="Aleoshin V."/>
            <person name="Panchin Y.V."/>
        </authorList>
    </citation>
    <scope>NUCLEOTIDE SEQUENCE [LARGE SCALE GENOMIC DNA]</scope>
    <source>
        <strain evidence="7">Intl2013</strain>
        <tissue evidence="7">Whole animal</tissue>
    </source>
</reference>
<evidence type="ECO:0000259" key="6">
    <source>
        <dbReference type="PROSITE" id="PS51119"/>
    </source>
</evidence>
<organism evidence="7 8">
    <name type="scientific">Intoshia linei</name>
    <dbReference type="NCBI Taxonomy" id="1819745"/>
    <lineage>
        <taxon>Eukaryota</taxon>
        <taxon>Metazoa</taxon>
        <taxon>Spiralia</taxon>
        <taxon>Lophotrochozoa</taxon>
        <taxon>Mesozoa</taxon>
        <taxon>Orthonectida</taxon>
        <taxon>Rhopaluridae</taxon>
        <taxon>Intoshia</taxon>
    </lineage>
</organism>
<dbReference type="InterPro" id="IPR037249">
    <property type="entry name" value="TAFH/NHR1_dom_sf"/>
</dbReference>
<accession>A0A177B1I6</accession>
<sequence>MEKNASNKFGEKMGLTKMPPIYGGRQQSKVKFLLCHLLEIAKNQSIEYKRKIEHLLVKLMNDTINIGELILILEEQNSYPIRQFLSKFVTNNIVNIRKEIKTYDTIDVQLNAKLLECVKQEKEESDNLNDLIQCDAKTDSILLKNNENQKFQSNTSNPHIIRNNRKRQSE</sequence>
<evidence type="ECO:0000256" key="1">
    <source>
        <dbReference type="ARBA" id="ARBA00004123"/>
    </source>
</evidence>
<evidence type="ECO:0000256" key="4">
    <source>
        <dbReference type="ARBA" id="ARBA00023242"/>
    </source>
</evidence>
<dbReference type="Pfam" id="PF07531">
    <property type="entry name" value="TAFH"/>
    <property type="match status" value="1"/>
</dbReference>
<keyword evidence="2" id="KW-0805">Transcription regulation</keyword>
<comment type="caution">
    <text evidence="7">The sequence shown here is derived from an EMBL/GenBank/DDBJ whole genome shotgun (WGS) entry which is preliminary data.</text>
</comment>
<feature type="region of interest" description="Disordered" evidence="5">
    <location>
        <begin position="149"/>
        <end position="170"/>
    </location>
</feature>
<dbReference type="Proteomes" id="UP000078046">
    <property type="component" value="Unassembled WGS sequence"/>
</dbReference>
<proteinExistence type="predicted"/>
<dbReference type="GO" id="GO:0005634">
    <property type="term" value="C:nucleus"/>
    <property type="evidence" value="ECO:0007669"/>
    <property type="project" value="UniProtKB-SubCell"/>
</dbReference>
<name>A0A177B1I6_9BILA</name>
<evidence type="ECO:0000313" key="7">
    <source>
        <dbReference type="EMBL" id="OAF67503.1"/>
    </source>
</evidence>
<dbReference type="SUPFAM" id="SSF158553">
    <property type="entry name" value="TAFH domain-like"/>
    <property type="match status" value="1"/>
</dbReference>
<feature type="domain" description="TAFH" evidence="6">
    <location>
        <begin position="24"/>
        <end position="119"/>
    </location>
</feature>
<dbReference type="EMBL" id="LWCA01000644">
    <property type="protein sequence ID" value="OAF67503.1"/>
    <property type="molecule type" value="Genomic_DNA"/>
</dbReference>
<evidence type="ECO:0000256" key="2">
    <source>
        <dbReference type="ARBA" id="ARBA00023015"/>
    </source>
</evidence>